<evidence type="ECO:0000256" key="1">
    <source>
        <dbReference type="SAM" id="Phobius"/>
    </source>
</evidence>
<sequence length="86" mass="9358">MQALKIIRFVQLVVYACITVLLIIAGYSFVAEFVRPCSPAGGDYFCGMGFIFAAVCVVFALVLGCVSIILSFAMRKIQKKNASQNL</sequence>
<keyword evidence="1" id="KW-1133">Transmembrane helix</keyword>
<dbReference type="Proteomes" id="UP000177785">
    <property type="component" value="Unassembled WGS sequence"/>
</dbReference>
<evidence type="ECO:0000313" key="3">
    <source>
        <dbReference type="Proteomes" id="UP000177785"/>
    </source>
</evidence>
<dbReference type="STRING" id="1802115.A2756_05975"/>
<keyword evidence="1" id="KW-0812">Transmembrane</keyword>
<feature type="transmembrane region" description="Helical" evidence="1">
    <location>
        <begin position="50"/>
        <end position="73"/>
    </location>
</feature>
<gene>
    <name evidence="2" type="ORF">A2756_05975</name>
</gene>
<evidence type="ECO:0000313" key="2">
    <source>
        <dbReference type="EMBL" id="OGZ46132.1"/>
    </source>
</evidence>
<proteinExistence type="predicted"/>
<protein>
    <submittedName>
        <fullName evidence="2">Uncharacterized protein</fullName>
    </submittedName>
</protein>
<reference evidence="2 3" key="1">
    <citation type="journal article" date="2016" name="Nat. Commun.">
        <title>Thousands of microbial genomes shed light on interconnected biogeochemical processes in an aquifer system.</title>
        <authorList>
            <person name="Anantharaman K."/>
            <person name="Brown C.T."/>
            <person name="Hug L.A."/>
            <person name="Sharon I."/>
            <person name="Castelle C.J."/>
            <person name="Probst A.J."/>
            <person name="Thomas B.C."/>
            <person name="Singh A."/>
            <person name="Wilkins M.J."/>
            <person name="Karaoz U."/>
            <person name="Brodie E.L."/>
            <person name="Williams K.H."/>
            <person name="Hubbard S.S."/>
            <person name="Banfield J.F."/>
        </authorList>
    </citation>
    <scope>NUCLEOTIDE SEQUENCE [LARGE SCALE GENOMIC DNA]</scope>
</reference>
<dbReference type="AlphaFoldDB" id="A0A1G2G7S9"/>
<organism evidence="2 3">
    <name type="scientific">Candidatus Ryanbacteria bacterium RIFCSPHIGHO2_01_FULL_48_27</name>
    <dbReference type="NCBI Taxonomy" id="1802115"/>
    <lineage>
        <taxon>Bacteria</taxon>
        <taxon>Candidatus Ryaniibacteriota</taxon>
    </lineage>
</organism>
<dbReference type="EMBL" id="MHNL01000001">
    <property type="protein sequence ID" value="OGZ46132.1"/>
    <property type="molecule type" value="Genomic_DNA"/>
</dbReference>
<comment type="caution">
    <text evidence="2">The sequence shown here is derived from an EMBL/GenBank/DDBJ whole genome shotgun (WGS) entry which is preliminary data.</text>
</comment>
<feature type="transmembrane region" description="Helical" evidence="1">
    <location>
        <begin position="12"/>
        <end position="30"/>
    </location>
</feature>
<keyword evidence="1" id="KW-0472">Membrane</keyword>
<name>A0A1G2G7S9_9BACT</name>
<accession>A0A1G2G7S9</accession>